<dbReference type="GO" id="GO:0035804">
    <property type="term" value="F:structural constituent of egg coat"/>
    <property type="evidence" value="ECO:0007669"/>
    <property type="project" value="TreeGrafter"/>
</dbReference>
<dbReference type="GO" id="GO:0035805">
    <property type="term" value="C:egg coat"/>
    <property type="evidence" value="ECO:0007669"/>
    <property type="project" value="UniProtKB-SubCell"/>
</dbReference>
<dbReference type="Gene3D" id="2.60.40.3210">
    <property type="entry name" value="Zona pellucida, ZP-N domain"/>
    <property type="match status" value="1"/>
</dbReference>
<dbReference type="PROSITE" id="PS00025">
    <property type="entry name" value="P_TREFOIL_1"/>
    <property type="match status" value="1"/>
</dbReference>
<dbReference type="GO" id="GO:0060468">
    <property type="term" value="P:prevention of polyspermy"/>
    <property type="evidence" value="ECO:0007669"/>
    <property type="project" value="TreeGrafter"/>
</dbReference>
<feature type="chain" id="PRO_5029870159" description="Zona pellucida sperm-binding protein 4" evidence="22">
    <location>
        <begin position="32"/>
        <end position="544"/>
    </location>
</feature>
<keyword evidence="4" id="KW-0964">Secreted</keyword>
<evidence type="ECO:0000256" key="6">
    <source>
        <dbReference type="ARBA" id="ARBA00022685"/>
    </source>
</evidence>
<evidence type="ECO:0000256" key="9">
    <source>
        <dbReference type="ARBA" id="ARBA00022989"/>
    </source>
</evidence>
<dbReference type="PANTHER" id="PTHR23343:SF31">
    <property type="entry name" value="ZONA PELLUCIDA SPERM-BINDING PROTEIN 4"/>
    <property type="match status" value="1"/>
</dbReference>
<dbReference type="InterPro" id="IPR051148">
    <property type="entry name" value="Zona_Pellucida_Domain_gp"/>
</dbReference>
<keyword evidence="12" id="KW-0675">Receptor</keyword>
<dbReference type="InterPro" id="IPR048290">
    <property type="entry name" value="ZP_chr"/>
</dbReference>
<dbReference type="SMART" id="SM00018">
    <property type="entry name" value="PD"/>
    <property type="match status" value="1"/>
</dbReference>
<keyword evidence="26" id="KW-1185">Reference proteome</keyword>
<dbReference type="GO" id="GO:0005886">
    <property type="term" value="C:plasma membrane"/>
    <property type="evidence" value="ECO:0007669"/>
    <property type="project" value="UniProtKB-SubCell"/>
</dbReference>
<comment type="caution">
    <text evidence="20">Lacks conserved residue(s) required for the propagation of feature annotation.</text>
</comment>
<dbReference type="SUPFAM" id="SSF57492">
    <property type="entry name" value="Trefoil"/>
    <property type="match status" value="1"/>
</dbReference>
<evidence type="ECO:0000313" key="25">
    <source>
        <dbReference type="EMBL" id="NWV13826.1"/>
    </source>
</evidence>
<keyword evidence="7 21" id="KW-0812">Transmembrane</keyword>
<evidence type="ECO:0000256" key="12">
    <source>
        <dbReference type="ARBA" id="ARBA00023170"/>
    </source>
</evidence>
<name>A0A7K6CGI4_PTIVI</name>
<protein>
    <recommendedName>
        <fullName evidence="17">Zona pellucida sperm-binding protein 4</fullName>
    </recommendedName>
    <alternativeName>
        <fullName evidence="19">Zona pellucida glycoprotein 4</fullName>
    </alternativeName>
    <alternativeName>
        <fullName evidence="18">Zona pellucida protein B</fullName>
    </alternativeName>
</protein>
<dbReference type="EMBL" id="VZRJ01012157">
    <property type="protein sequence ID" value="NWV13826.1"/>
    <property type="molecule type" value="Genomic_DNA"/>
</dbReference>
<proteinExistence type="inferred from homology"/>
<dbReference type="PRINTS" id="PR00023">
    <property type="entry name" value="ZPELLUCIDA"/>
</dbReference>
<dbReference type="Pfam" id="PF23344">
    <property type="entry name" value="ZP-N"/>
    <property type="match status" value="1"/>
</dbReference>
<feature type="disulfide bond" evidence="20">
    <location>
        <begin position="162"/>
        <end position="177"/>
    </location>
</feature>
<evidence type="ECO:0000259" key="24">
    <source>
        <dbReference type="PROSITE" id="PS51448"/>
    </source>
</evidence>
<evidence type="ECO:0000256" key="17">
    <source>
        <dbReference type="ARBA" id="ARBA00040238"/>
    </source>
</evidence>
<feature type="transmembrane region" description="Helical" evidence="21">
    <location>
        <begin position="515"/>
        <end position="541"/>
    </location>
</feature>
<dbReference type="InterPro" id="IPR054554">
    <property type="entry name" value="ZP1/4_Ig-like"/>
</dbReference>
<dbReference type="GO" id="GO:0032190">
    <property type="term" value="F:acrosin binding"/>
    <property type="evidence" value="ECO:0007669"/>
    <property type="project" value="TreeGrafter"/>
</dbReference>
<evidence type="ECO:0000256" key="5">
    <source>
        <dbReference type="ARBA" id="ARBA00022530"/>
    </source>
</evidence>
<organism evidence="25 26">
    <name type="scientific">Ptilonorhynchus violaceus</name>
    <name type="common">Satin bowerbird</name>
    <name type="synonym">Pyrrhocorax violaceus</name>
    <dbReference type="NCBI Taxonomy" id="28724"/>
    <lineage>
        <taxon>Eukaryota</taxon>
        <taxon>Metazoa</taxon>
        <taxon>Chordata</taxon>
        <taxon>Craniata</taxon>
        <taxon>Vertebrata</taxon>
        <taxon>Euteleostomi</taxon>
        <taxon>Archelosauria</taxon>
        <taxon>Archosauria</taxon>
        <taxon>Dinosauria</taxon>
        <taxon>Saurischia</taxon>
        <taxon>Theropoda</taxon>
        <taxon>Coelurosauria</taxon>
        <taxon>Aves</taxon>
        <taxon>Neognathae</taxon>
        <taxon>Neoaves</taxon>
        <taxon>Telluraves</taxon>
        <taxon>Australaves</taxon>
        <taxon>Passeriformes</taxon>
        <taxon>Ptilonorhynchidae</taxon>
        <taxon>Ptilonorhynchus</taxon>
    </lineage>
</organism>
<evidence type="ECO:0000256" key="15">
    <source>
        <dbReference type="ARBA" id="ARBA00024183"/>
    </source>
</evidence>
<evidence type="ECO:0000256" key="20">
    <source>
        <dbReference type="PROSITE-ProRule" id="PRU00779"/>
    </source>
</evidence>
<dbReference type="Pfam" id="PF00088">
    <property type="entry name" value="Trefoil"/>
    <property type="match status" value="1"/>
</dbReference>
<evidence type="ECO:0000256" key="22">
    <source>
        <dbReference type="SAM" id="SignalP"/>
    </source>
</evidence>
<keyword evidence="3" id="KW-1003">Cell membrane</keyword>
<comment type="subcellular location">
    <subcellularLocation>
        <location evidence="1">Cell membrane</location>
        <topology evidence="1">Single-pass type I membrane protein</topology>
    </subcellularLocation>
    <subcellularLocation>
        <location evidence="15">Zona pellucida</location>
    </subcellularLocation>
</comment>
<evidence type="ECO:0000256" key="13">
    <source>
        <dbReference type="ARBA" id="ARBA00023180"/>
    </source>
</evidence>
<dbReference type="InterPro" id="IPR055355">
    <property type="entry name" value="ZP-C"/>
</dbReference>
<evidence type="ECO:0000256" key="4">
    <source>
        <dbReference type="ARBA" id="ARBA00022525"/>
    </source>
</evidence>
<dbReference type="PROSITE" id="PS51034">
    <property type="entry name" value="ZP_2"/>
    <property type="match status" value="1"/>
</dbReference>
<comment type="function">
    <text evidence="16">Component of the zona pellucida, an extracellular matrix surrounding oocytes which mediates sperm binding, induction of the acrosome reaction and prevents post-fertilization polyspermy. The zona pellucida is composed of 3 to 4 glycoproteins, ZP1, ZP2, ZP3, and ZP4. ZP4 may act as a sperm receptor.</text>
</comment>
<dbReference type="SMART" id="SM00241">
    <property type="entry name" value="ZP"/>
    <property type="match status" value="1"/>
</dbReference>
<evidence type="ECO:0000256" key="21">
    <source>
        <dbReference type="SAM" id="Phobius"/>
    </source>
</evidence>
<dbReference type="InterPro" id="IPR055356">
    <property type="entry name" value="ZP-N"/>
</dbReference>
<reference evidence="25 26" key="1">
    <citation type="submission" date="2019-09" db="EMBL/GenBank/DDBJ databases">
        <title>Bird 10,000 Genomes (B10K) Project - Family phase.</title>
        <authorList>
            <person name="Zhang G."/>
        </authorList>
    </citation>
    <scope>NUCLEOTIDE SEQUENCE [LARGE SCALE GENOMIC DNA]</scope>
    <source>
        <strain evidence="25">B10K-DU-012-10</strain>
        <tissue evidence="25">Blood</tissue>
    </source>
</reference>
<evidence type="ECO:0000256" key="8">
    <source>
        <dbReference type="ARBA" id="ARBA00022729"/>
    </source>
</evidence>
<evidence type="ECO:0000313" key="26">
    <source>
        <dbReference type="Proteomes" id="UP000584880"/>
    </source>
</evidence>
<accession>A0A7K6CGI4</accession>
<evidence type="ECO:0000256" key="10">
    <source>
        <dbReference type="ARBA" id="ARBA00023136"/>
    </source>
</evidence>
<dbReference type="Proteomes" id="UP000584880">
    <property type="component" value="Unassembled WGS sequence"/>
</dbReference>
<evidence type="ECO:0000256" key="7">
    <source>
        <dbReference type="ARBA" id="ARBA00022692"/>
    </source>
</evidence>
<dbReference type="InterPro" id="IPR042235">
    <property type="entry name" value="ZP-C_dom"/>
</dbReference>
<dbReference type="Gene3D" id="2.60.40.4100">
    <property type="entry name" value="Zona pellucida, ZP-C domain"/>
    <property type="match status" value="1"/>
</dbReference>
<feature type="signal peptide" evidence="22">
    <location>
        <begin position="1"/>
        <end position="31"/>
    </location>
</feature>
<feature type="domain" description="P-type" evidence="24">
    <location>
        <begin position="149"/>
        <end position="192"/>
    </location>
</feature>
<feature type="non-terminal residue" evidence="25">
    <location>
        <position position="544"/>
    </location>
</feature>
<dbReference type="InterPro" id="IPR000519">
    <property type="entry name" value="P_trefoil_dom"/>
</dbReference>
<evidence type="ECO:0000256" key="2">
    <source>
        <dbReference type="ARBA" id="ARBA00010863"/>
    </source>
</evidence>
<dbReference type="GO" id="GO:0007339">
    <property type="term" value="P:binding of sperm to zona pellucida"/>
    <property type="evidence" value="ECO:0007669"/>
    <property type="project" value="TreeGrafter"/>
</dbReference>
<sequence length="544" mass="58885">MGVVGQSRAALGPMLFWVFLGPLALVVGAHGSVFSDPTLLTCSQESLQFTLPPAWEGNASFVMITWETEGKAHALQNDSDCGLLVSGTPEGSWKVSVSYAGCYVFEWDGHYLILVGLEGTDAAGQKVLHKEMLLRCSMDLPALDAPSISVCSAVPSQDRLPCASLPISQRDCEAQGCCYDPRHGVKPCYFDNTVTAHCTPEGQFSTAVSRDVTFPPVALDSVQLASGHSTGCVPVIKNNAFVVYQFPLSACGTTFQVAGDQAIYENKLMATRDVKTGSLGSITRDSIFRLHVRCSYSISGSSIPSSVQVFTLPTLPAVSQPGPLSLELRVASDGSYTSYYTDSDYPVVKTLRDPVYAEVKIRQRTDPDLILVLHHCWATPSINPQQQLQWPVLVDGCPYAGDNYQTQLMPMSFASGLLFPSHYQRFTLYTFTFVDSTSQEKLSGLVYLHCSASVCHQSVQESCTTTCPARARGKRSAEHSFQEGTSHVSSKGPVIFLQDKLRQYTAKDGLAVHAAALWALVFAAVATGTALCVVLVVSVLWQTK</sequence>
<keyword evidence="14" id="KW-0278">Fertilization</keyword>
<comment type="similarity">
    <text evidence="2">Belongs to the ZP domain family. ZPB subfamily.</text>
</comment>
<evidence type="ECO:0000256" key="16">
    <source>
        <dbReference type="ARBA" id="ARBA00037545"/>
    </source>
</evidence>
<keyword evidence="10 21" id="KW-0472">Membrane</keyword>
<dbReference type="CDD" id="cd00111">
    <property type="entry name" value="Trefoil"/>
    <property type="match status" value="1"/>
</dbReference>
<evidence type="ECO:0000256" key="11">
    <source>
        <dbReference type="ARBA" id="ARBA00023157"/>
    </source>
</evidence>
<evidence type="ECO:0000256" key="19">
    <source>
        <dbReference type="ARBA" id="ARBA00042573"/>
    </source>
</evidence>
<dbReference type="Pfam" id="PF00100">
    <property type="entry name" value="Zona_pellucida"/>
    <property type="match status" value="1"/>
</dbReference>
<evidence type="ECO:0000256" key="1">
    <source>
        <dbReference type="ARBA" id="ARBA00004251"/>
    </source>
</evidence>
<dbReference type="Pfam" id="PF22821">
    <property type="entry name" value="ZP1_ZP4_Ig-like"/>
    <property type="match status" value="1"/>
</dbReference>
<dbReference type="Gene3D" id="4.10.110.10">
    <property type="entry name" value="Spasmolytic Protein, domain 1"/>
    <property type="match status" value="1"/>
</dbReference>
<evidence type="ECO:0000259" key="23">
    <source>
        <dbReference type="PROSITE" id="PS51034"/>
    </source>
</evidence>
<dbReference type="InterPro" id="IPR044913">
    <property type="entry name" value="P_trefoil_dom_sf"/>
</dbReference>
<keyword evidence="8 22" id="KW-0732">Signal</keyword>
<dbReference type="PROSITE" id="PS51448">
    <property type="entry name" value="P_TREFOIL_2"/>
    <property type="match status" value="1"/>
</dbReference>
<evidence type="ECO:0000256" key="3">
    <source>
        <dbReference type="ARBA" id="ARBA00022475"/>
    </source>
</evidence>
<keyword evidence="6" id="KW-0165">Cleavage on pair of basic residues</keyword>
<gene>
    <name evidence="25" type="primary">Zp4</name>
    <name evidence="25" type="ORF">PTIVIO_R06953</name>
</gene>
<keyword evidence="13" id="KW-0325">Glycoprotein</keyword>
<dbReference type="AlphaFoldDB" id="A0A7K6CGI4"/>
<keyword evidence="9 21" id="KW-1133">Transmembrane helix</keyword>
<comment type="caution">
    <text evidence="25">The sequence shown here is derived from an EMBL/GenBank/DDBJ whole genome shotgun (WGS) entry which is preliminary data.</text>
</comment>
<feature type="non-terminal residue" evidence="25">
    <location>
        <position position="1"/>
    </location>
</feature>
<feature type="domain" description="ZP" evidence="23">
    <location>
        <begin position="197"/>
        <end position="470"/>
    </location>
</feature>
<keyword evidence="11 20" id="KW-1015">Disulfide bond</keyword>
<keyword evidence="5" id="KW-0272">Extracellular matrix</keyword>
<evidence type="ECO:0000256" key="14">
    <source>
        <dbReference type="ARBA" id="ARBA00023279"/>
    </source>
</evidence>
<evidence type="ECO:0000256" key="18">
    <source>
        <dbReference type="ARBA" id="ARBA00042273"/>
    </source>
</evidence>
<dbReference type="InterPro" id="IPR017957">
    <property type="entry name" value="P_trefoil_CS"/>
</dbReference>
<dbReference type="InterPro" id="IPR001507">
    <property type="entry name" value="ZP_dom"/>
</dbReference>
<dbReference type="PANTHER" id="PTHR23343">
    <property type="entry name" value="ZONA PELLUCIDA SPERM-BINDING PROTEIN"/>
    <property type="match status" value="1"/>
</dbReference>